<dbReference type="PANTHER" id="PTHR32154">
    <property type="entry name" value="PYRUVATE-FLAVODOXIN OXIDOREDUCTASE-RELATED"/>
    <property type="match status" value="1"/>
</dbReference>
<evidence type="ECO:0000313" key="4">
    <source>
        <dbReference type="EMBL" id="SCM74403.1"/>
    </source>
</evidence>
<dbReference type="SUPFAM" id="SSF52518">
    <property type="entry name" value="Thiamin diphosphate-binding fold (THDP-binding)"/>
    <property type="match status" value="1"/>
</dbReference>
<dbReference type="FunFam" id="3.40.50.970:FF:000022">
    <property type="entry name" value="2-oxoglutarate ferredoxin oxidoreductase alpha subunit"/>
    <property type="match status" value="1"/>
</dbReference>
<dbReference type="GO" id="GO:0006979">
    <property type="term" value="P:response to oxidative stress"/>
    <property type="evidence" value="ECO:0007669"/>
    <property type="project" value="TreeGrafter"/>
</dbReference>
<dbReference type="InterPro" id="IPR009014">
    <property type="entry name" value="Transketo_C/PFOR_II"/>
</dbReference>
<dbReference type="Gene3D" id="3.40.50.920">
    <property type="match status" value="1"/>
</dbReference>
<reference evidence="4" key="1">
    <citation type="submission" date="2016-08" db="EMBL/GenBank/DDBJ databases">
        <authorList>
            <person name="Seilhamer J.J."/>
        </authorList>
    </citation>
    <scope>NUCLEOTIDE SEQUENCE</scope>
    <source>
        <strain evidence="4">86-1</strain>
    </source>
</reference>
<dbReference type="SUPFAM" id="SSF52922">
    <property type="entry name" value="TK C-terminal domain-like"/>
    <property type="match status" value="1"/>
</dbReference>
<dbReference type="Pfam" id="PF17147">
    <property type="entry name" value="PFOR_II"/>
    <property type="match status" value="1"/>
</dbReference>
<dbReference type="AlphaFoldDB" id="A0A212LA14"/>
<organism evidence="4">
    <name type="scientific">uncultured Desulfovibrio sp</name>
    <dbReference type="NCBI Taxonomy" id="167968"/>
    <lineage>
        <taxon>Bacteria</taxon>
        <taxon>Pseudomonadati</taxon>
        <taxon>Thermodesulfobacteriota</taxon>
        <taxon>Desulfovibrionia</taxon>
        <taxon>Desulfovibrionales</taxon>
        <taxon>Desulfovibrionaceae</taxon>
        <taxon>Desulfovibrio</taxon>
        <taxon>environmental samples</taxon>
    </lineage>
</organism>
<dbReference type="InterPro" id="IPR033412">
    <property type="entry name" value="PFOR_II"/>
</dbReference>
<dbReference type="InterPro" id="IPR050722">
    <property type="entry name" value="Pyruvate:ferred/Flavod_OxRd"/>
</dbReference>
<evidence type="ECO:0000259" key="2">
    <source>
        <dbReference type="Pfam" id="PF01855"/>
    </source>
</evidence>
<name>A0A212LA14_9BACT</name>
<accession>A0A212LA14</accession>
<dbReference type="InterPro" id="IPR002880">
    <property type="entry name" value="Pyrv_Fd/Flavodoxin_OxRdtase_N"/>
</dbReference>
<dbReference type="EMBL" id="FMJC01000002">
    <property type="protein sequence ID" value="SCM74403.1"/>
    <property type="molecule type" value="Genomic_DNA"/>
</dbReference>
<dbReference type="RefSeq" id="WP_179981146.1">
    <property type="nucleotide sequence ID" value="NZ_LT608333.1"/>
</dbReference>
<evidence type="ECO:0000259" key="3">
    <source>
        <dbReference type="Pfam" id="PF17147"/>
    </source>
</evidence>
<evidence type="ECO:0000256" key="1">
    <source>
        <dbReference type="ARBA" id="ARBA00023002"/>
    </source>
</evidence>
<sequence>MKENEKLMQGNEAIASAALYAGLSFYAGYPITPSSEIAEICAKELPKTGGVFMQLEDEIASMAAIIGASASGAKALTATSGPGFSLMQEHISAAVIMETPVVVVNVQRQGPCVGLATKPEQADLIQLGWGRHGDQAVVALIPATVAECFELTVKAFNIAEKYRVPVILAPDEQVGHVRENITVPAPGELPVINRTKPSCAPEAFVPLCFEPGAVAPMSAFGDGYITRMTASMSGEDGCSNSDPDNASRRVAQLHSKLEAGRNEIVMIKTYDVDDCDVLIVAIGSPVRCARTVAKEARAEGKRVGVLQILTMWPFPYEEIAPYLKKARKVIVPEMNYAGQMAGEVLKCIDDPGKLIKVNTFNGQIIKPEDIAKHI</sequence>
<dbReference type="NCBIfam" id="NF006412">
    <property type="entry name" value="PRK08659.1"/>
    <property type="match status" value="1"/>
</dbReference>
<keyword evidence="1 4" id="KW-0560">Oxidoreductase</keyword>
<feature type="domain" description="Pyruvate flavodoxin/ferredoxin oxidoreductase pyrimidine binding" evidence="2">
    <location>
        <begin position="17"/>
        <end position="204"/>
    </location>
</feature>
<gene>
    <name evidence="4" type="primary">korA</name>
    <name evidence="4" type="ORF">KL86DES1_21916</name>
</gene>
<feature type="domain" description="Pyruvate:ferredoxin oxidoreductase core" evidence="3">
    <location>
        <begin position="276"/>
        <end position="370"/>
    </location>
</feature>
<dbReference type="Gene3D" id="3.40.50.970">
    <property type="match status" value="1"/>
</dbReference>
<protein>
    <submittedName>
        <fullName evidence="4">2-oxoglutarate synthase subunit KorA</fullName>
        <ecNumber evidence="4">1.2.7.3</ecNumber>
    </submittedName>
</protein>
<dbReference type="InterPro" id="IPR029061">
    <property type="entry name" value="THDP-binding"/>
</dbReference>
<dbReference type="CDD" id="cd07034">
    <property type="entry name" value="TPP_PYR_PFOR_IOR-alpha_like"/>
    <property type="match status" value="1"/>
</dbReference>
<proteinExistence type="predicted"/>
<dbReference type="EC" id="1.2.7.3" evidence="4"/>
<dbReference type="GO" id="GO:0047553">
    <property type="term" value="F:2-oxoglutarate synthase activity"/>
    <property type="evidence" value="ECO:0007669"/>
    <property type="project" value="UniProtKB-EC"/>
</dbReference>
<dbReference type="PANTHER" id="PTHR32154:SF14">
    <property type="entry name" value="2-OXOGLUTARATE SYNTHASE SUBUNIT KORA"/>
    <property type="match status" value="1"/>
</dbReference>
<dbReference type="Pfam" id="PF01855">
    <property type="entry name" value="POR_N"/>
    <property type="match status" value="1"/>
</dbReference>